<reference evidence="2" key="1">
    <citation type="submission" date="2021-09" db="EMBL/GenBank/DDBJ databases">
        <title>First case of bloodstream infection caused by Mixta hanseatica sp. nov., a member of the Erwiniaceae family.</title>
        <authorList>
            <person name="Both A."/>
            <person name="Huang J."/>
            <person name="Wenzel P."/>
            <person name="Aepfelbacher M."/>
            <person name="Rohde H."/>
            <person name="Christner M."/>
            <person name="Hentschke M."/>
        </authorList>
    </citation>
    <scope>NUCLEOTIDE SEQUENCE</scope>
    <source>
        <strain evidence="2">X22927</strain>
    </source>
</reference>
<keyword evidence="1" id="KW-0732">Signal</keyword>
<feature type="chain" id="PRO_5047075891" evidence="1">
    <location>
        <begin position="25"/>
        <end position="154"/>
    </location>
</feature>
<dbReference type="Proteomes" id="UP001056635">
    <property type="component" value="Chromosome"/>
</dbReference>
<evidence type="ECO:0000313" key="3">
    <source>
        <dbReference type="Proteomes" id="UP001056635"/>
    </source>
</evidence>
<gene>
    <name evidence="2" type="ORF">K6958_10570</name>
</gene>
<evidence type="ECO:0000256" key="1">
    <source>
        <dbReference type="SAM" id="SignalP"/>
    </source>
</evidence>
<protein>
    <submittedName>
        <fullName evidence="2">Uncharacterized protein</fullName>
    </submittedName>
</protein>
<evidence type="ECO:0000313" key="2">
    <source>
        <dbReference type="EMBL" id="UQY42407.1"/>
    </source>
</evidence>
<keyword evidence="3" id="KW-1185">Reference proteome</keyword>
<sequence>MKKINMAFMLVTLALMPVTQDVIAQSKGVTQTTPAVRPEVAEEVKAWQGEEGIQVWVLRYGPREENKALVQITNIDHPWSQRIQLMDVQKNDKKKTYSLKVNGNRFVALNMFGSGMGELYLPDDKQSYRISYSQSLSSYGNAQHFLTDYLNQKK</sequence>
<feature type="signal peptide" evidence="1">
    <location>
        <begin position="1"/>
        <end position="24"/>
    </location>
</feature>
<dbReference type="EMBL" id="CP082904">
    <property type="protein sequence ID" value="UQY42407.1"/>
    <property type="molecule type" value="Genomic_DNA"/>
</dbReference>
<proteinExistence type="predicted"/>
<name>A0ABY4R510_9GAMM</name>
<organism evidence="2 3">
    <name type="scientific">Mixta hanseatica</name>
    <dbReference type="NCBI Taxonomy" id="2872648"/>
    <lineage>
        <taxon>Bacteria</taxon>
        <taxon>Pseudomonadati</taxon>
        <taxon>Pseudomonadota</taxon>
        <taxon>Gammaproteobacteria</taxon>
        <taxon>Enterobacterales</taxon>
        <taxon>Erwiniaceae</taxon>
        <taxon>Mixta</taxon>
    </lineage>
</organism>
<dbReference type="RefSeq" id="WP_249891074.1">
    <property type="nucleotide sequence ID" value="NZ_CP082904.1"/>
</dbReference>
<accession>A0ABY4R510</accession>